<feature type="domain" description="DUF4352" evidence="4">
    <location>
        <begin position="143"/>
        <end position="254"/>
    </location>
</feature>
<protein>
    <submittedName>
        <fullName evidence="5">DUF4352 domain-containing protein</fullName>
    </submittedName>
</protein>
<keyword evidence="3" id="KW-1133">Transmembrane helix</keyword>
<dbReference type="InterPro" id="IPR029051">
    <property type="entry name" value="DUF4352"/>
</dbReference>
<keyword evidence="3" id="KW-0812">Transmembrane</keyword>
<feature type="compositionally biased region" description="Low complexity" evidence="2">
    <location>
        <begin position="103"/>
        <end position="121"/>
    </location>
</feature>
<keyword evidence="1" id="KW-0732">Signal</keyword>
<dbReference type="PRINTS" id="PR01217">
    <property type="entry name" value="PRICHEXTENSN"/>
</dbReference>
<reference evidence="5 6" key="2">
    <citation type="submission" date="2018-08" db="EMBL/GenBank/DDBJ databases">
        <title>Streptomyces kandeliansis sp. nov., an endophytic bacterium isolated from mangrove plant.</title>
        <authorList>
            <person name="Wang R."/>
        </authorList>
    </citation>
    <scope>NUCLEOTIDE SEQUENCE [LARGE SCALE GENOMIC DNA]</scope>
    <source>
        <strain evidence="6">H14(2018)</strain>
    </source>
</reference>
<feature type="region of interest" description="Disordered" evidence="2">
    <location>
        <begin position="1"/>
        <end position="48"/>
    </location>
</feature>
<dbReference type="InterPro" id="IPR029050">
    <property type="entry name" value="Immunoprotect_excell_Ig-like"/>
</dbReference>
<dbReference type="EMBL" id="CP031263">
    <property type="protein sequence ID" value="AXH93560.1"/>
    <property type="molecule type" value="Genomic_DNA"/>
</dbReference>
<evidence type="ECO:0000313" key="5">
    <source>
        <dbReference type="EMBL" id="AXH93560.1"/>
    </source>
</evidence>
<sequence length="261" mass="26484">MSDPTLPNPYEPNQSPPQLPGPQQPAPWPGQPAGTTPPPPVPPAPVPPARKKPKTLAILGIVAGAVVLLCCGVSTIGLIASAGDTADDKPAAHASPVPASTKPADAAPAAEEPATDATTPEEAPPTPDTFDMKPGSTLIVETSSGTLEVTVKSFKTSKRACDQFGTDPDEGLYLIANVSVKITKGTGSINPLYFNWVADDGTTANSISGAFAGCGKALDSGNDMRTGTLRSGTVVFDVANTKGALEYESGLIGGTAGSWRP</sequence>
<feature type="transmembrane region" description="Helical" evidence="3">
    <location>
        <begin position="56"/>
        <end position="80"/>
    </location>
</feature>
<feature type="region of interest" description="Disordered" evidence="2">
    <location>
        <begin position="86"/>
        <end position="132"/>
    </location>
</feature>
<name>A0A6N3K776_9ACTN</name>
<evidence type="ECO:0000256" key="3">
    <source>
        <dbReference type="SAM" id="Phobius"/>
    </source>
</evidence>
<proteinExistence type="predicted"/>
<organism evidence="5 6">
    <name type="scientific">Micromonospora aurantiaca</name>
    <name type="common">nom. illeg.</name>
    <dbReference type="NCBI Taxonomy" id="47850"/>
    <lineage>
        <taxon>Bacteria</taxon>
        <taxon>Bacillati</taxon>
        <taxon>Actinomycetota</taxon>
        <taxon>Actinomycetes</taxon>
        <taxon>Micromonosporales</taxon>
        <taxon>Micromonosporaceae</taxon>
        <taxon>Micromonospora</taxon>
    </lineage>
</organism>
<evidence type="ECO:0000313" key="6">
    <source>
        <dbReference type="Proteomes" id="UP000253958"/>
    </source>
</evidence>
<dbReference type="AlphaFoldDB" id="A0A6N3K776"/>
<keyword evidence="3" id="KW-0472">Membrane</keyword>
<reference evidence="5 6" key="1">
    <citation type="submission" date="2018-07" db="EMBL/GenBank/DDBJ databases">
        <authorList>
            <person name="Ye Y."/>
        </authorList>
    </citation>
    <scope>NUCLEOTIDE SEQUENCE [LARGE SCALE GENOMIC DNA]</scope>
    <source>
        <strain evidence="6">H14(2018)</strain>
    </source>
</reference>
<dbReference type="Gene3D" id="2.60.40.1240">
    <property type="match status" value="1"/>
</dbReference>
<evidence type="ECO:0000256" key="1">
    <source>
        <dbReference type="ARBA" id="ARBA00022729"/>
    </source>
</evidence>
<evidence type="ECO:0000256" key="2">
    <source>
        <dbReference type="SAM" id="MobiDB-lite"/>
    </source>
</evidence>
<dbReference type="Pfam" id="PF11611">
    <property type="entry name" value="DUF4352"/>
    <property type="match status" value="1"/>
</dbReference>
<gene>
    <name evidence="5" type="ORF">DVH21_28585</name>
</gene>
<dbReference type="Proteomes" id="UP000253958">
    <property type="component" value="Chromosome"/>
</dbReference>
<evidence type="ECO:0000259" key="4">
    <source>
        <dbReference type="Pfam" id="PF11611"/>
    </source>
</evidence>
<accession>A0A6N3K776</accession>